<dbReference type="InterPro" id="IPR006073">
    <property type="entry name" value="GTP-bd"/>
</dbReference>
<keyword evidence="4" id="KW-0496">Mitochondrion</keyword>
<dbReference type="SUPFAM" id="SSF52540">
    <property type="entry name" value="P-loop containing nucleoside triphosphate hydrolases"/>
    <property type="match status" value="1"/>
</dbReference>
<accession>A0AAJ6QY02</accession>
<comment type="function">
    <text evidence="3 4">Plays a role in the regulation of the mitochondrial ribosome assembly and of translational activity. Displays mitochondrial GTPase activity.</text>
</comment>
<dbReference type="GeneID" id="100900794"/>
<feature type="domain" description="G" evidence="6">
    <location>
        <begin position="141"/>
        <end position="205"/>
    </location>
</feature>
<dbReference type="PIRSF" id="PIRSF006230">
    <property type="entry name" value="MG442"/>
    <property type="match status" value="1"/>
</dbReference>
<dbReference type="GO" id="GO:0005743">
    <property type="term" value="C:mitochondrial inner membrane"/>
    <property type="evidence" value="ECO:0007669"/>
    <property type="project" value="UniProtKB-SubCell"/>
</dbReference>
<dbReference type="PANTHER" id="PTHR45782:SF4">
    <property type="entry name" value="MITOCHONDRIAL RIBOSOME-ASSOCIATED GTPASE 1"/>
    <property type="match status" value="1"/>
</dbReference>
<dbReference type="Proteomes" id="UP000694867">
    <property type="component" value="Unplaced"/>
</dbReference>
<protein>
    <recommendedName>
        <fullName evidence="4">Mitochondrial GTPase 1</fullName>
    </recommendedName>
</protein>
<dbReference type="PRINTS" id="PR00326">
    <property type="entry name" value="GTP1OBG"/>
</dbReference>
<feature type="binding site" evidence="5">
    <location>
        <begin position="149"/>
        <end position="154"/>
    </location>
    <ligand>
        <name>GTP</name>
        <dbReference type="ChEBI" id="CHEBI:37565"/>
    </ligand>
</feature>
<sequence length="336" mass="37449">MNVLRKGDTAIISRWFPSVHGGAGGMAEVQRKLTKMDCIIEVHDARVPLSGRNQKFLERLRAARPHLLVYNKVDTIPRKTVPYLKKIVTEKESSSPFPLHGTPLFCSATKNKRIDKIVPKTVKLIHEFFKHNADFAKLEYTIMIVGVPNVGKSSIINAVRETCTGLTNMATRVGAQPGITRSVLQTIRVSQHPKIYLVDSPGVLEPTPVSYERALRLALCGTAIDSLVGNELMAAYLFNFMQTRGITSYCNYMGFDKPVDSLPELLRGCASMLQSRRKTRNFDGTGGYSVKLDLELAAKFFIMGFRRGEYGKILLDDEDLPSGVQGWEVPEAKDVE</sequence>
<gene>
    <name evidence="8" type="primary">LOC100900794</name>
</gene>
<dbReference type="GO" id="GO:0005525">
    <property type="term" value="F:GTP binding"/>
    <property type="evidence" value="ECO:0007669"/>
    <property type="project" value="UniProtKB-KW"/>
</dbReference>
<dbReference type="KEGG" id="goe:100900794"/>
<dbReference type="RefSeq" id="XP_003747608.1">
    <property type="nucleotide sequence ID" value="XM_003747560.2"/>
</dbReference>
<reference evidence="8" key="1">
    <citation type="submission" date="2025-08" db="UniProtKB">
        <authorList>
            <consortium name="RefSeq"/>
        </authorList>
    </citation>
    <scope>IDENTIFICATION</scope>
</reference>
<dbReference type="PANTHER" id="PTHR45782">
    <property type="entry name" value="MITOCHONDRIAL RIBOSOME-ASSOCIATED GTPASE 1"/>
    <property type="match status" value="1"/>
</dbReference>
<keyword evidence="1 4" id="KW-0547">Nucleotide-binding</keyword>
<organism evidence="7 8">
    <name type="scientific">Galendromus occidentalis</name>
    <name type="common">western predatory mite</name>
    <dbReference type="NCBI Taxonomy" id="34638"/>
    <lineage>
        <taxon>Eukaryota</taxon>
        <taxon>Metazoa</taxon>
        <taxon>Ecdysozoa</taxon>
        <taxon>Arthropoda</taxon>
        <taxon>Chelicerata</taxon>
        <taxon>Arachnida</taxon>
        <taxon>Acari</taxon>
        <taxon>Parasitiformes</taxon>
        <taxon>Mesostigmata</taxon>
        <taxon>Gamasina</taxon>
        <taxon>Phytoseioidea</taxon>
        <taxon>Phytoseiidae</taxon>
        <taxon>Typhlodrominae</taxon>
        <taxon>Galendromus</taxon>
    </lineage>
</organism>
<evidence type="ECO:0000256" key="2">
    <source>
        <dbReference type="ARBA" id="ARBA00023134"/>
    </source>
</evidence>
<evidence type="ECO:0000256" key="5">
    <source>
        <dbReference type="PIRSR" id="PIRSR006230-1"/>
    </source>
</evidence>
<dbReference type="AlphaFoldDB" id="A0AAJ6QY02"/>
<comment type="similarity">
    <text evidence="4">Belongs to the TRAFAC class YlqF/YawG GTPase family. MTG1 subfamily.</text>
</comment>
<dbReference type="Gene3D" id="1.10.1580.10">
    <property type="match status" value="1"/>
</dbReference>
<keyword evidence="2 4" id="KW-0342">GTP-binding</keyword>
<keyword evidence="7" id="KW-1185">Reference proteome</keyword>
<feature type="binding site" evidence="5">
    <location>
        <position position="202"/>
    </location>
    <ligand>
        <name>GTP</name>
        <dbReference type="ChEBI" id="CHEBI:37565"/>
    </ligand>
</feature>
<evidence type="ECO:0000313" key="8">
    <source>
        <dbReference type="RefSeq" id="XP_003747608.1"/>
    </source>
</evidence>
<dbReference type="Pfam" id="PF01926">
    <property type="entry name" value="MMR_HSR1"/>
    <property type="match status" value="1"/>
</dbReference>
<dbReference type="InterPro" id="IPR027417">
    <property type="entry name" value="P-loop_NTPase"/>
</dbReference>
<evidence type="ECO:0000256" key="3">
    <source>
        <dbReference type="ARBA" id="ARBA00045284"/>
    </source>
</evidence>
<evidence type="ECO:0000256" key="4">
    <source>
        <dbReference type="PIRNR" id="PIRNR006230"/>
    </source>
</evidence>
<dbReference type="GO" id="GO:0032543">
    <property type="term" value="P:mitochondrial translation"/>
    <property type="evidence" value="ECO:0007669"/>
    <property type="project" value="TreeGrafter"/>
</dbReference>
<comment type="subcellular location">
    <subcellularLocation>
        <location evidence="4">Mitochondrion inner membrane</location>
        <topology evidence="4">Peripheral membrane protein</topology>
    </subcellularLocation>
</comment>
<dbReference type="Gene3D" id="3.40.50.300">
    <property type="entry name" value="P-loop containing nucleotide triphosphate hydrolases"/>
    <property type="match status" value="1"/>
</dbReference>
<dbReference type="InterPro" id="IPR023179">
    <property type="entry name" value="GTP-bd_ortho_bundle_sf"/>
</dbReference>
<evidence type="ECO:0000256" key="1">
    <source>
        <dbReference type="ARBA" id="ARBA00022741"/>
    </source>
</evidence>
<dbReference type="InterPro" id="IPR016478">
    <property type="entry name" value="GTPase_MTG1"/>
</dbReference>
<evidence type="ECO:0000259" key="6">
    <source>
        <dbReference type="Pfam" id="PF01926"/>
    </source>
</evidence>
<feature type="binding site" evidence="5">
    <location>
        <begin position="71"/>
        <end position="74"/>
    </location>
    <ligand>
        <name>GTP</name>
        <dbReference type="ChEBI" id="CHEBI:37565"/>
    </ligand>
</feature>
<dbReference type="GO" id="GO:0003924">
    <property type="term" value="F:GTPase activity"/>
    <property type="evidence" value="ECO:0007669"/>
    <property type="project" value="TreeGrafter"/>
</dbReference>
<evidence type="ECO:0000313" key="7">
    <source>
        <dbReference type="Proteomes" id="UP000694867"/>
    </source>
</evidence>
<proteinExistence type="inferred from homology"/>
<name>A0AAJ6QY02_9ACAR</name>